<dbReference type="AlphaFoldDB" id="A0A4D5RAW2"/>
<sequence>MSKEKLVLLKPFKVFFFFFLCMYFIQRRHSLVGQSDGNLFGVCCCEGCCTMTLFAVECEMFLVLTSGESGVLRCVFGKESTHFS</sequence>
<name>A0A4D5RAW2_IXOSC</name>
<proteinExistence type="predicted"/>
<accession>A0A4D5RAW2</accession>
<keyword evidence="1" id="KW-0472">Membrane</keyword>
<evidence type="ECO:0000313" key="2">
    <source>
        <dbReference type="EMBL" id="MOY34076.1"/>
    </source>
</evidence>
<protein>
    <submittedName>
        <fullName evidence="2">Putative secreted protein</fullName>
    </submittedName>
</protein>
<reference evidence="2" key="1">
    <citation type="submission" date="2019-04" db="EMBL/GenBank/DDBJ databases">
        <title>An insight into the mialome of Ixodes scapularis.</title>
        <authorList>
            <person name="Ribeiro J.M."/>
            <person name="Mather T.N."/>
            <person name="Karim S."/>
        </authorList>
    </citation>
    <scope>NUCLEOTIDE SEQUENCE</scope>
</reference>
<evidence type="ECO:0000256" key="1">
    <source>
        <dbReference type="SAM" id="Phobius"/>
    </source>
</evidence>
<keyword evidence="1" id="KW-1133">Transmembrane helix</keyword>
<keyword evidence="1" id="KW-0812">Transmembrane</keyword>
<dbReference type="EMBL" id="GHJT01000105">
    <property type="protein sequence ID" value="MOY34076.1"/>
    <property type="molecule type" value="Transcribed_RNA"/>
</dbReference>
<organism evidence="2">
    <name type="scientific">Ixodes scapularis</name>
    <name type="common">Black-legged tick</name>
    <name type="synonym">Deer tick</name>
    <dbReference type="NCBI Taxonomy" id="6945"/>
    <lineage>
        <taxon>Eukaryota</taxon>
        <taxon>Metazoa</taxon>
        <taxon>Ecdysozoa</taxon>
        <taxon>Arthropoda</taxon>
        <taxon>Chelicerata</taxon>
        <taxon>Arachnida</taxon>
        <taxon>Acari</taxon>
        <taxon>Parasitiformes</taxon>
        <taxon>Ixodida</taxon>
        <taxon>Ixodoidea</taxon>
        <taxon>Ixodidae</taxon>
        <taxon>Ixodinae</taxon>
        <taxon>Ixodes</taxon>
    </lineage>
</organism>
<feature type="transmembrane region" description="Helical" evidence="1">
    <location>
        <begin position="6"/>
        <end position="25"/>
    </location>
</feature>